<dbReference type="EMBL" id="BEXD01002624">
    <property type="protein sequence ID" value="GBB98907.1"/>
    <property type="molecule type" value="Genomic_DNA"/>
</dbReference>
<dbReference type="Proteomes" id="UP000247702">
    <property type="component" value="Unassembled WGS sequence"/>
</dbReference>
<accession>A0A2Z6R962</accession>
<gene>
    <name evidence="1" type="ORF">RclHR1_03360004</name>
</gene>
<name>A0A2Z6R962_9GLOM</name>
<evidence type="ECO:0000313" key="1">
    <source>
        <dbReference type="EMBL" id="GBB98907.1"/>
    </source>
</evidence>
<sequence length="69" mass="8417">MPRKTFRLHTVTNIILVKYRWKSLLGNLNMIKKILYKIKILLSFLHYLFTPNNFNANLMTNHRNRHYSI</sequence>
<dbReference type="AlphaFoldDB" id="A0A2Z6R962"/>
<evidence type="ECO:0000313" key="2">
    <source>
        <dbReference type="Proteomes" id="UP000247702"/>
    </source>
</evidence>
<proteinExistence type="predicted"/>
<reference evidence="1 2" key="1">
    <citation type="submission" date="2017-11" db="EMBL/GenBank/DDBJ databases">
        <title>The genome of Rhizophagus clarus HR1 reveals common genetic basis of auxotrophy among arbuscular mycorrhizal fungi.</title>
        <authorList>
            <person name="Kobayashi Y."/>
        </authorList>
    </citation>
    <scope>NUCLEOTIDE SEQUENCE [LARGE SCALE GENOMIC DNA]</scope>
    <source>
        <strain evidence="1 2">HR1</strain>
    </source>
</reference>
<organism evidence="1 2">
    <name type="scientific">Rhizophagus clarus</name>
    <dbReference type="NCBI Taxonomy" id="94130"/>
    <lineage>
        <taxon>Eukaryota</taxon>
        <taxon>Fungi</taxon>
        <taxon>Fungi incertae sedis</taxon>
        <taxon>Mucoromycota</taxon>
        <taxon>Glomeromycotina</taxon>
        <taxon>Glomeromycetes</taxon>
        <taxon>Glomerales</taxon>
        <taxon>Glomeraceae</taxon>
        <taxon>Rhizophagus</taxon>
    </lineage>
</organism>
<keyword evidence="2" id="KW-1185">Reference proteome</keyword>
<protein>
    <submittedName>
        <fullName evidence="1">Uncharacterized protein</fullName>
    </submittedName>
</protein>
<comment type="caution">
    <text evidence="1">The sequence shown here is derived from an EMBL/GenBank/DDBJ whole genome shotgun (WGS) entry which is preliminary data.</text>
</comment>